<dbReference type="GO" id="GO:0004777">
    <property type="term" value="F:succinate-semialdehyde dehydrogenase (NAD+) activity"/>
    <property type="evidence" value="ECO:0007669"/>
    <property type="project" value="TreeGrafter"/>
</dbReference>
<dbReference type="CDD" id="cd07103">
    <property type="entry name" value="ALDH_F5_SSADH_GabD"/>
    <property type="match status" value="1"/>
</dbReference>
<dbReference type="PANTHER" id="PTHR43353">
    <property type="entry name" value="SUCCINATE-SEMIALDEHYDE DEHYDROGENASE, MITOCHONDRIAL"/>
    <property type="match status" value="1"/>
</dbReference>
<dbReference type="STRING" id="497964.CfE428DRAFT_4913"/>
<gene>
    <name evidence="6" type="ORF">CfE428DRAFT_4913</name>
</gene>
<proteinExistence type="inferred from homology"/>
<dbReference type="InterPro" id="IPR050740">
    <property type="entry name" value="Aldehyde_DH_Superfamily"/>
</dbReference>
<dbReference type="Gene3D" id="3.40.309.10">
    <property type="entry name" value="Aldehyde Dehydrogenase, Chain A, domain 2"/>
    <property type="match status" value="1"/>
</dbReference>
<dbReference type="Pfam" id="PF00171">
    <property type="entry name" value="Aldedh"/>
    <property type="match status" value="1"/>
</dbReference>
<feature type="domain" description="Aldehyde dehydrogenase" evidence="5">
    <location>
        <begin position="23"/>
        <end position="482"/>
    </location>
</feature>
<dbReference type="InterPro" id="IPR016162">
    <property type="entry name" value="Ald_DH_N"/>
</dbReference>
<feature type="active site" evidence="3">
    <location>
        <position position="255"/>
    </location>
</feature>
<dbReference type="AlphaFoldDB" id="B4D7J8"/>
<evidence type="ECO:0000256" key="4">
    <source>
        <dbReference type="RuleBase" id="RU003345"/>
    </source>
</evidence>
<comment type="similarity">
    <text evidence="1 4">Belongs to the aldehyde dehydrogenase family.</text>
</comment>
<keyword evidence="2 4" id="KW-0560">Oxidoreductase</keyword>
<dbReference type="InterPro" id="IPR016161">
    <property type="entry name" value="Ald_DH/histidinol_DH"/>
</dbReference>
<dbReference type="Proteomes" id="UP000005824">
    <property type="component" value="Unassembled WGS sequence"/>
</dbReference>
<accession>B4D7J8</accession>
<comment type="caution">
    <text evidence="6">The sequence shown here is derived from an EMBL/GenBank/DDBJ whole genome shotgun (WGS) entry which is preliminary data.</text>
</comment>
<dbReference type="EMBL" id="ABVL01000018">
    <property type="protein sequence ID" value="EDY17615.1"/>
    <property type="molecule type" value="Genomic_DNA"/>
</dbReference>
<dbReference type="InterPro" id="IPR029510">
    <property type="entry name" value="Ald_DH_CS_GLU"/>
</dbReference>
<dbReference type="Gene3D" id="3.40.605.10">
    <property type="entry name" value="Aldehyde Dehydrogenase, Chain A, domain 1"/>
    <property type="match status" value="1"/>
</dbReference>
<evidence type="ECO:0000256" key="3">
    <source>
        <dbReference type="PROSITE-ProRule" id="PRU10007"/>
    </source>
</evidence>
<dbReference type="PANTHER" id="PTHR43353:SF5">
    <property type="entry name" value="SUCCINATE-SEMIALDEHYDE DEHYDROGENASE, MITOCHONDRIAL"/>
    <property type="match status" value="1"/>
</dbReference>
<organism evidence="6 7">
    <name type="scientific">Chthoniobacter flavus Ellin428</name>
    <dbReference type="NCBI Taxonomy" id="497964"/>
    <lineage>
        <taxon>Bacteria</taxon>
        <taxon>Pseudomonadati</taxon>
        <taxon>Verrucomicrobiota</taxon>
        <taxon>Spartobacteria</taxon>
        <taxon>Chthoniobacterales</taxon>
        <taxon>Chthoniobacteraceae</taxon>
        <taxon>Chthoniobacter</taxon>
    </lineage>
</organism>
<sequence>MKTVPDFWFEPRPWLDGQWFHPSPSETFTVSNPATCAHLADVIRADAATVQRAIEGVVKAQKSWRETPAATRGEILKRTAVLLIERKDAFARLLSAEQGKPYAQAAGEVDYAASFFQWFGEEARRVSGRLAPHPAPGREFFVETKPAGVAGLITPWNFPLAQGAKKVAASLAAGCTAIWKPAELTPLIALATAPLLAEAGLPPGVLQIVPGSGSVVGGVLAEHPAVRVLSLTGSTATGSALMSRAAGGIKRLSFELGGNAPFIVLPDADLDFAADELVHVKLLCSGQVCVTANRVFIHADVEAAFTEKVASRLAAAQVGNGLADGVDAGPLIHRKACEEVGALVTRAQTDGARIVCENRSFERDPSLREGSFAPLTLVTGVRDEMPLARDEVFGPVISLLSYATVADAVRRANETPYGLAAYVYGRDLSLCRAVASGLEVGIVGVNEWRPLKAEIPFGGVKMSGLGSEGGVEGIREFLDTQVISMPKPTFDHA</sequence>
<dbReference type="FunCoup" id="B4D7J8">
    <property type="interactions" value="370"/>
</dbReference>
<dbReference type="InterPro" id="IPR016163">
    <property type="entry name" value="Ald_DH_C"/>
</dbReference>
<reference evidence="6 7" key="1">
    <citation type="journal article" date="2011" name="J. Bacteriol.">
        <title>Genome sequence of Chthoniobacter flavus Ellin428, an aerobic heterotrophic soil bacterium.</title>
        <authorList>
            <person name="Kant R."/>
            <person name="van Passel M.W."/>
            <person name="Palva A."/>
            <person name="Lucas S."/>
            <person name="Lapidus A."/>
            <person name="Glavina Del Rio T."/>
            <person name="Dalin E."/>
            <person name="Tice H."/>
            <person name="Bruce D."/>
            <person name="Goodwin L."/>
            <person name="Pitluck S."/>
            <person name="Larimer F.W."/>
            <person name="Land M.L."/>
            <person name="Hauser L."/>
            <person name="Sangwan P."/>
            <person name="de Vos W.M."/>
            <person name="Janssen P.H."/>
            <person name="Smidt H."/>
        </authorList>
    </citation>
    <scope>NUCLEOTIDE SEQUENCE [LARGE SCALE GENOMIC DNA]</scope>
    <source>
        <strain evidence="6 7">Ellin428</strain>
    </source>
</reference>
<dbReference type="InParanoid" id="B4D7J8"/>
<evidence type="ECO:0000256" key="2">
    <source>
        <dbReference type="ARBA" id="ARBA00023002"/>
    </source>
</evidence>
<dbReference type="InterPro" id="IPR015590">
    <property type="entry name" value="Aldehyde_DH_dom"/>
</dbReference>
<protein>
    <submittedName>
        <fullName evidence="6">Aldehyde Dehydrogenase</fullName>
    </submittedName>
</protein>
<evidence type="ECO:0000256" key="1">
    <source>
        <dbReference type="ARBA" id="ARBA00009986"/>
    </source>
</evidence>
<dbReference type="SUPFAM" id="SSF53720">
    <property type="entry name" value="ALDH-like"/>
    <property type="match status" value="1"/>
</dbReference>
<dbReference type="GO" id="GO:0009450">
    <property type="term" value="P:gamma-aminobutyric acid catabolic process"/>
    <property type="evidence" value="ECO:0007669"/>
    <property type="project" value="TreeGrafter"/>
</dbReference>
<keyword evidence="7" id="KW-1185">Reference proteome</keyword>
<dbReference type="FunFam" id="3.40.605.10:FF:000007">
    <property type="entry name" value="NAD/NADP-dependent betaine aldehyde dehydrogenase"/>
    <property type="match status" value="1"/>
</dbReference>
<name>B4D7J8_9BACT</name>
<dbReference type="RefSeq" id="WP_006982234.1">
    <property type="nucleotide sequence ID" value="NZ_ABVL01000018.1"/>
</dbReference>
<dbReference type="PROSITE" id="PS00687">
    <property type="entry name" value="ALDEHYDE_DEHYDR_GLU"/>
    <property type="match status" value="1"/>
</dbReference>
<evidence type="ECO:0000313" key="6">
    <source>
        <dbReference type="EMBL" id="EDY17615.1"/>
    </source>
</evidence>
<evidence type="ECO:0000259" key="5">
    <source>
        <dbReference type="Pfam" id="PF00171"/>
    </source>
</evidence>
<evidence type="ECO:0000313" key="7">
    <source>
        <dbReference type="Proteomes" id="UP000005824"/>
    </source>
</evidence>
<dbReference type="eggNOG" id="COG1012">
    <property type="taxonomic scope" value="Bacteria"/>
</dbReference>